<dbReference type="STRING" id="767817.Desgi_1303"/>
<gene>
    <name evidence="1" type="ORF">Desgi_1303</name>
</gene>
<dbReference type="RefSeq" id="WP_006524312.1">
    <property type="nucleotide sequence ID" value="NC_021184.1"/>
</dbReference>
<dbReference type="HOGENOM" id="CLU_2681690_0_0_9"/>
<keyword evidence="2" id="KW-1185">Reference proteome</keyword>
<dbReference type="AlphaFoldDB" id="R4KMF0"/>
<evidence type="ECO:0000313" key="1">
    <source>
        <dbReference type="EMBL" id="AGL00811.1"/>
    </source>
</evidence>
<organism evidence="1 2">
    <name type="scientific">Desulfoscipio gibsoniae DSM 7213</name>
    <dbReference type="NCBI Taxonomy" id="767817"/>
    <lineage>
        <taxon>Bacteria</taxon>
        <taxon>Bacillati</taxon>
        <taxon>Bacillota</taxon>
        <taxon>Clostridia</taxon>
        <taxon>Eubacteriales</taxon>
        <taxon>Desulfallaceae</taxon>
        <taxon>Desulfoscipio</taxon>
    </lineage>
</organism>
<proteinExistence type="predicted"/>
<name>R4KMF0_9FIRM</name>
<sequence>MKLSGNFKDTRKNPGDEGPVMYDWYSLFINSIMRLQGCQAGHVPGFLVVLRAALEDHSKFTGTAGGDESRALKV</sequence>
<dbReference type="EMBL" id="CP003273">
    <property type="protein sequence ID" value="AGL00811.1"/>
    <property type="molecule type" value="Genomic_DNA"/>
</dbReference>
<accession>R4KMF0</accession>
<reference evidence="1 2" key="1">
    <citation type="submission" date="2012-01" db="EMBL/GenBank/DDBJ databases">
        <title>Complete sequence of Desulfotomaculum gibsoniae DSM 7213.</title>
        <authorList>
            <consortium name="US DOE Joint Genome Institute"/>
            <person name="Lucas S."/>
            <person name="Han J."/>
            <person name="Lapidus A."/>
            <person name="Cheng J.-F."/>
            <person name="Goodwin L."/>
            <person name="Pitluck S."/>
            <person name="Peters L."/>
            <person name="Ovchinnikova G."/>
            <person name="Teshima H."/>
            <person name="Detter J.C."/>
            <person name="Han C."/>
            <person name="Tapia R."/>
            <person name="Land M."/>
            <person name="Hauser L."/>
            <person name="Kyrpides N."/>
            <person name="Ivanova N."/>
            <person name="Pagani I."/>
            <person name="Parshina S."/>
            <person name="Plugge C."/>
            <person name="Muyzer G."/>
            <person name="Kuever J."/>
            <person name="Ivanova A."/>
            <person name="Nazina T."/>
            <person name="Klenk H.-P."/>
            <person name="Brambilla E."/>
            <person name="Spring S."/>
            <person name="Stams A.F."/>
            <person name="Woyke T."/>
        </authorList>
    </citation>
    <scope>NUCLEOTIDE SEQUENCE [LARGE SCALE GENOMIC DNA]</scope>
    <source>
        <strain evidence="1 2">DSM 7213</strain>
    </source>
</reference>
<evidence type="ECO:0000313" key="2">
    <source>
        <dbReference type="Proteomes" id="UP000013520"/>
    </source>
</evidence>
<protein>
    <submittedName>
        <fullName evidence="1">Uncharacterized protein</fullName>
    </submittedName>
</protein>
<dbReference type="Proteomes" id="UP000013520">
    <property type="component" value="Chromosome"/>
</dbReference>
<dbReference type="KEGG" id="dgi:Desgi_1303"/>